<dbReference type="PATRIC" id="fig|913848.6.peg.2231"/>
<dbReference type="InterPro" id="IPR006016">
    <property type="entry name" value="UspA"/>
</dbReference>
<feature type="domain" description="UspA" evidence="2">
    <location>
        <begin position="7"/>
        <end position="142"/>
    </location>
</feature>
<evidence type="ECO:0000256" key="1">
    <source>
        <dbReference type="ARBA" id="ARBA00008791"/>
    </source>
</evidence>
<reference evidence="3 4" key="1">
    <citation type="journal article" date="2015" name="Genome Announc.">
        <title>Expanding the biotechnology potential of lactobacilli through comparative genomics of 213 strains and associated genera.</title>
        <authorList>
            <person name="Sun Z."/>
            <person name="Harris H.M."/>
            <person name="McCann A."/>
            <person name="Guo C."/>
            <person name="Argimon S."/>
            <person name="Zhang W."/>
            <person name="Yang X."/>
            <person name="Jeffery I.B."/>
            <person name="Cooney J.C."/>
            <person name="Kagawa T.F."/>
            <person name="Liu W."/>
            <person name="Song Y."/>
            <person name="Salvetti E."/>
            <person name="Wrobel A."/>
            <person name="Rasinkangas P."/>
            <person name="Parkhill J."/>
            <person name="Rea M.C."/>
            <person name="O'Sullivan O."/>
            <person name="Ritari J."/>
            <person name="Douillard F.P."/>
            <person name="Paul Ross R."/>
            <person name="Yang R."/>
            <person name="Briner A.E."/>
            <person name="Felis G.E."/>
            <person name="de Vos W.M."/>
            <person name="Barrangou R."/>
            <person name="Klaenhammer T.R."/>
            <person name="Caufield P.W."/>
            <person name="Cui Y."/>
            <person name="Zhang H."/>
            <person name="O'Toole P.W."/>
        </authorList>
    </citation>
    <scope>NUCLEOTIDE SEQUENCE [LARGE SCALE GENOMIC DNA]</scope>
    <source>
        <strain evidence="3 4">DSM 20001</strain>
    </source>
</reference>
<protein>
    <recommendedName>
        <fullName evidence="2">UspA domain-containing protein</fullName>
    </recommendedName>
</protein>
<evidence type="ECO:0000313" key="4">
    <source>
        <dbReference type="Proteomes" id="UP000051181"/>
    </source>
</evidence>
<organism evidence="3 4">
    <name type="scientific">Loigolactobacillus coryniformis subsp. coryniformis KCTC 3167 = DSM 20001</name>
    <dbReference type="NCBI Taxonomy" id="913848"/>
    <lineage>
        <taxon>Bacteria</taxon>
        <taxon>Bacillati</taxon>
        <taxon>Bacillota</taxon>
        <taxon>Bacilli</taxon>
        <taxon>Lactobacillales</taxon>
        <taxon>Lactobacillaceae</taxon>
        <taxon>Loigolactobacillus</taxon>
    </lineage>
</organism>
<gene>
    <name evidence="3" type="ORF">FD22_GL002183</name>
</gene>
<evidence type="ECO:0000259" key="2">
    <source>
        <dbReference type="Pfam" id="PF00582"/>
    </source>
</evidence>
<dbReference type="EMBL" id="AZCN01000007">
    <property type="protein sequence ID" value="KRK18853.1"/>
    <property type="molecule type" value="Genomic_DNA"/>
</dbReference>
<dbReference type="RefSeq" id="WP_258421012.1">
    <property type="nucleotide sequence ID" value="NZ_GL544628.1"/>
</dbReference>
<dbReference type="PANTHER" id="PTHR46268">
    <property type="entry name" value="STRESS RESPONSE PROTEIN NHAX"/>
    <property type="match status" value="1"/>
</dbReference>
<dbReference type="Gene3D" id="3.40.50.620">
    <property type="entry name" value="HUPs"/>
    <property type="match status" value="1"/>
</dbReference>
<dbReference type="Pfam" id="PF00582">
    <property type="entry name" value="Usp"/>
    <property type="match status" value="1"/>
</dbReference>
<sequence length="146" mass="15460">MNAVQHYHVILVGLDGSRPAAAALQKAIELAQSDHAALQLVHVIEYSPQVGSTAELVAQAHEKEQATFTTELAAARQQALAAGIEKVTTTILTGTARTLLETQSADLLVVGQSGQSALDRFMLGSFAETIVREATGDVLVVRNEKV</sequence>
<dbReference type="AlphaFoldDB" id="A0A0R1FB23"/>
<accession>A0A0R1FB23</accession>
<dbReference type="SUPFAM" id="SSF52402">
    <property type="entry name" value="Adenine nucleotide alpha hydrolases-like"/>
    <property type="match status" value="1"/>
</dbReference>
<comment type="similarity">
    <text evidence="1">Belongs to the universal stress protein A family.</text>
</comment>
<dbReference type="InterPro" id="IPR014729">
    <property type="entry name" value="Rossmann-like_a/b/a_fold"/>
</dbReference>
<dbReference type="InterPro" id="IPR006015">
    <property type="entry name" value="Universal_stress_UspA"/>
</dbReference>
<dbReference type="PRINTS" id="PR01438">
    <property type="entry name" value="UNVRSLSTRESS"/>
</dbReference>
<dbReference type="PANTHER" id="PTHR46268:SF6">
    <property type="entry name" value="UNIVERSAL STRESS PROTEIN UP12"/>
    <property type="match status" value="1"/>
</dbReference>
<dbReference type="Proteomes" id="UP000051181">
    <property type="component" value="Unassembled WGS sequence"/>
</dbReference>
<evidence type="ECO:0000313" key="3">
    <source>
        <dbReference type="EMBL" id="KRK18853.1"/>
    </source>
</evidence>
<dbReference type="CDD" id="cd00293">
    <property type="entry name" value="USP-like"/>
    <property type="match status" value="1"/>
</dbReference>
<dbReference type="eggNOG" id="COG0589">
    <property type="taxonomic scope" value="Bacteria"/>
</dbReference>
<name>A0A0R1FB23_9LACO</name>
<proteinExistence type="inferred from homology"/>
<comment type="caution">
    <text evidence="3">The sequence shown here is derived from an EMBL/GenBank/DDBJ whole genome shotgun (WGS) entry which is preliminary data.</text>
</comment>